<evidence type="ECO:0000313" key="1">
    <source>
        <dbReference type="Proteomes" id="UP000887565"/>
    </source>
</evidence>
<protein>
    <submittedName>
        <fullName evidence="2">Uncharacterized protein</fullName>
    </submittedName>
</protein>
<organism evidence="1 2">
    <name type="scientific">Romanomermis culicivorax</name>
    <name type="common">Nematode worm</name>
    <dbReference type="NCBI Taxonomy" id="13658"/>
    <lineage>
        <taxon>Eukaryota</taxon>
        <taxon>Metazoa</taxon>
        <taxon>Ecdysozoa</taxon>
        <taxon>Nematoda</taxon>
        <taxon>Enoplea</taxon>
        <taxon>Dorylaimia</taxon>
        <taxon>Mermithida</taxon>
        <taxon>Mermithoidea</taxon>
        <taxon>Mermithidae</taxon>
        <taxon>Romanomermis</taxon>
    </lineage>
</organism>
<evidence type="ECO:0000313" key="2">
    <source>
        <dbReference type="WBParaSite" id="nRc.2.0.1.t41547-RA"/>
    </source>
</evidence>
<proteinExistence type="predicted"/>
<name>A0A915KTU0_ROMCU</name>
<sequence length="68" mass="7635">MLMHTKSVEDSKAFTLYGAVTGFSIGKYATYPFDVTAFLVQYCANSCCTHASLNDELGFVIINWVWQE</sequence>
<dbReference type="AlphaFoldDB" id="A0A915KTU0"/>
<keyword evidence="1" id="KW-1185">Reference proteome</keyword>
<dbReference type="WBParaSite" id="nRc.2.0.1.t41547-RA">
    <property type="protein sequence ID" value="nRc.2.0.1.t41547-RA"/>
    <property type="gene ID" value="nRc.2.0.1.g41547"/>
</dbReference>
<dbReference type="Proteomes" id="UP000887565">
    <property type="component" value="Unplaced"/>
</dbReference>
<reference evidence="2" key="1">
    <citation type="submission" date="2022-11" db="UniProtKB">
        <authorList>
            <consortium name="WormBaseParasite"/>
        </authorList>
    </citation>
    <scope>IDENTIFICATION</scope>
</reference>
<accession>A0A915KTU0</accession>